<keyword evidence="2 4" id="KW-0238">DNA-binding</keyword>
<dbReference type="Pfam" id="PF00440">
    <property type="entry name" value="TetR_N"/>
    <property type="match status" value="1"/>
</dbReference>
<dbReference type="Gene3D" id="1.10.10.60">
    <property type="entry name" value="Homeodomain-like"/>
    <property type="match status" value="1"/>
</dbReference>
<dbReference type="PANTHER" id="PTHR30055:SF238">
    <property type="entry name" value="MYCOFACTOCIN BIOSYNTHESIS TRANSCRIPTIONAL REGULATOR MFTR-RELATED"/>
    <property type="match status" value="1"/>
</dbReference>
<sequence>MMDTRRATATTASSLETLARALETSGDLGLRERKKRARREALIEATHRLVERDGIESVTVEAICEAAGVSTRTFFNYFESKDDALLGHVPWPVSPVAAARFVGGGPTGDLLVDLEELLASVIEQQPIGHERFRRAIELVAHEPRLLARHMAWFESHRSELQSLVAERLGPEPQIDPETVASVAMFLVHATATRWEAVGADSDARVHLAAVVAEVRALFATDQR</sequence>
<evidence type="ECO:0000256" key="4">
    <source>
        <dbReference type="PROSITE-ProRule" id="PRU00335"/>
    </source>
</evidence>
<dbReference type="InterPro" id="IPR023772">
    <property type="entry name" value="DNA-bd_HTH_TetR-type_CS"/>
</dbReference>
<evidence type="ECO:0000313" key="6">
    <source>
        <dbReference type="EMBL" id="GEA84756.1"/>
    </source>
</evidence>
<reference evidence="6 7" key="1">
    <citation type="submission" date="2019-06" db="EMBL/GenBank/DDBJ databases">
        <title>Whole genome shotgun sequence of Cellulomonas gelida NBRC 3748.</title>
        <authorList>
            <person name="Hosoyama A."/>
            <person name="Uohara A."/>
            <person name="Ohji S."/>
            <person name="Ichikawa N."/>
        </authorList>
    </citation>
    <scope>NUCLEOTIDE SEQUENCE [LARGE SCALE GENOMIC DNA]</scope>
    <source>
        <strain evidence="6 7">NBRC 3748</strain>
    </source>
</reference>
<keyword evidence="3" id="KW-0804">Transcription</keyword>
<dbReference type="AlphaFoldDB" id="A0A4Y3KM74"/>
<dbReference type="InterPro" id="IPR001647">
    <property type="entry name" value="HTH_TetR"/>
</dbReference>
<dbReference type="PROSITE" id="PS50977">
    <property type="entry name" value="HTH_TETR_2"/>
    <property type="match status" value="1"/>
</dbReference>
<evidence type="ECO:0000256" key="3">
    <source>
        <dbReference type="ARBA" id="ARBA00023163"/>
    </source>
</evidence>
<dbReference type="InterPro" id="IPR009057">
    <property type="entry name" value="Homeodomain-like_sf"/>
</dbReference>
<gene>
    <name evidence="6" type="ORF">CGE01nite_20070</name>
</gene>
<dbReference type="Proteomes" id="UP000320461">
    <property type="component" value="Unassembled WGS sequence"/>
</dbReference>
<dbReference type="PANTHER" id="PTHR30055">
    <property type="entry name" value="HTH-TYPE TRANSCRIPTIONAL REGULATOR RUTR"/>
    <property type="match status" value="1"/>
</dbReference>
<protein>
    <submittedName>
        <fullName evidence="6">TetR family transcriptional regulator</fullName>
    </submittedName>
</protein>
<dbReference type="PROSITE" id="PS01081">
    <property type="entry name" value="HTH_TETR_1"/>
    <property type="match status" value="1"/>
</dbReference>
<evidence type="ECO:0000313" key="7">
    <source>
        <dbReference type="Proteomes" id="UP000320461"/>
    </source>
</evidence>
<evidence type="ECO:0000256" key="2">
    <source>
        <dbReference type="ARBA" id="ARBA00023125"/>
    </source>
</evidence>
<organism evidence="6 7">
    <name type="scientific">Cellulomonas gelida</name>
    <dbReference type="NCBI Taxonomy" id="1712"/>
    <lineage>
        <taxon>Bacteria</taxon>
        <taxon>Bacillati</taxon>
        <taxon>Actinomycetota</taxon>
        <taxon>Actinomycetes</taxon>
        <taxon>Micrococcales</taxon>
        <taxon>Cellulomonadaceae</taxon>
        <taxon>Cellulomonas</taxon>
    </lineage>
</organism>
<dbReference type="SUPFAM" id="SSF46689">
    <property type="entry name" value="Homeodomain-like"/>
    <property type="match status" value="1"/>
</dbReference>
<dbReference type="Gene3D" id="1.10.357.10">
    <property type="entry name" value="Tetracycline Repressor, domain 2"/>
    <property type="match status" value="1"/>
</dbReference>
<dbReference type="GO" id="GO:0000976">
    <property type="term" value="F:transcription cis-regulatory region binding"/>
    <property type="evidence" value="ECO:0007669"/>
    <property type="project" value="TreeGrafter"/>
</dbReference>
<comment type="caution">
    <text evidence="6">The sequence shown here is derived from an EMBL/GenBank/DDBJ whole genome shotgun (WGS) entry which is preliminary data.</text>
</comment>
<evidence type="ECO:0000256" key="1">
    <source>
        <dbReference type="ARBA" id="ARBA00023015"/>
    </source>
</evidence>
<evidence type="ECO:0000259" key="5">
    <source>
        <dbReference type="PROSITE" id="PS50977"/>
    </source>
</evidence>
<name>A0A4Y3KM74_9CELL</name>
<dbReference type="InterPro" id="IPR050109">
    <property type="entry name" value="HTH-type_TetR-like_transc_reg"/>
</dbReference>
<accession>A0A4Y3KM74</accession>
<keyword evidence="7" id="KW-1185">Reference proteome</keyword>
<dbReference type="GO" id="GO:0003700">
    <property type="term" value="F:DNA-binding transcription factor activity"/>
    <property type="evidence" value="ECO:0007669"/>
    <property type="project" value="TreeGrafter"/>
</dbReference>
<keyword evidence="1" id="KW-0805">Transcription regulation</keyword>
<proteinExistence type="predicted"/>
<feature type="domain" description="HTH tetR-type" evidence="5">
    <location>
        <begin position="36"/>
        <end position="96"/>
    </location>
</feature>
<dbReference type="EMBL" id="BJLQ01000019">
    <property type="protein sequence ID" value="GEA84756.1"/>
    <property type="molecule type" value="Genomic_DNA"/>
</dbReference>
<feature type="DNA-binding region" description="H-T-H motif" evidence="4">
    <location>
        <begin position="59"/>
        <end position="78"/>
    </location>
</feature>